<organism evidence="3 4">
    <name type="scientific">Vibrio quintilis</name>
    <dbReference type="NCBI Taxonomy" id="1117707"/>
    <lineage>
        <taxon>Bacteria</taxon>
        <taxon>Pseudomonadati</taxon>
        <taxon>Pseudomonadota</taxon>
        <taxon>Gammaproteobacteria</taxon>
        <taxon>Vibrionales</taxon>
        <taxon>Vibrionaceae</taxon>
        <taxon>Vibrio</taxon>
    </lineage>
</organism>
<protein>
    <submittedName>
        <fullName evidence="3">Capsular glucan synthase</fullName>
        <ecNumber evidence="3">2.4.1.21</ecNumber>
    </submittedName>
</protein>
<proteinExistence type="predicted"/>
<reference evidence="4" key="1">
    <citation type="submission" date="2016-12" db="EMBL/GenBank/DDBJ databases">
        <authorList>
            <person name="Rodrigo-Torres L."/>
            <person name="Arahal R.D."/>
            <person name="Lucena T."/>
        </authorList>
    </citation>
    <scope>NUCLEOTIDE SEQUENCE [LARGE SCALE GENOMIC DNA]</scope>
</reference>
<sequence>MKVLMVNKFFFMKGGAETVFFQEREMAATAGIQVLDFSMHHQSNLESRFSDFFVRNVDYYGRHGLMSKVKTAIRFIHNREACQKLAALLRAEQPDIVHFHNIYHQLTPSVIKVAKAHGCKTVLTVHDTKIACPAYTMYRNGHTCEDCLQKSVWHAVKNRCQHGSMFKSLLLSLEAAFQGLAGNYRALDMIISPSVFLAGIIRRKLPDNRIEVIVNGIDESVGVNRSQNGGYFLYFGRLSQEKGVETLAQAYQSSLRQLPLKIVGHGPLFAGLSERYTNIELPGFQTGEALESLIRNATAVIVPSECYENCSMAVLEAMAYGKPVIGARIGGIPEQVRDGVEGRLFPAGDVASLAQVMNELAAAPDLVDEYGRNARLRLEEKYSLTRHRLALLDLYQSLTGEQTC</sequence>
<dbReference type="CDD" id="cd03801">
    <property type="entry name" value="GT4_PimA-like"/>
    <property type="match status" value="1"/>
</dbReference>
<evidence type="ECO:0000259" key="1">
    <source>
        <dbReference type="Pfam" id="PF00534"/>
    </source>
</evidence>
<dbReference type="Proteomes" id="UP000184600">
    <property type="component" value="Unassembled WGS sequence"/>
</dbReference>
<name>A0A1M7Z176_9VIBR</name>
<dbReference type="Pfam" id="PF13439">
    <property type="entry name" value="Glyco_transf_4"/>
    <property type="match status" value="1"/>
</dbReference>
<feature type="domain" description="Glycosyl transferase family 1" evidence="1">
    <location>
        <begin position="227"/>
        <end position="376"/>
    </location>
</feature>
<accession>A0A1M7Z176</accession>
<dbReference type="SUPFAM" id="SSF53756">
    <property type="entry name" value="UDP-Glycosyltransferase/glycogen phosphorylase"/>
    <property type="match status" value="1"/>
</dbReference>
<dbReference type="Pfam" id="PF00534">
    <property type="entry name" value="Glycos_transf_1"/>
    <property type="match status" value="1"/>
</dbReference>
<keyword evidence="3" id="KW-0808">Transferase</keyword>
<dbReference type="InterPro" id="IPR050194">
    <property type="entry name" value="Glycosyltransferase_grp1"/>
</dbReference>
<dbReference type="InterPro" id="IPR001296">
    <property type="entry name" value="Glyco_trans_1"/>
</dbReference>
<dbReference type="Gene3D" id="3.40.50.2000">
    <property type="entry name" value="Glycogen Phosphorylase B"/>
    <property type="match status" value="2"/>
</dbReference>
<dbReference type="InterPro" id="IPR028098">
    <property type="entry name" value="Glyco_trans_4-like_N"/>
</dbReference>
<dbReference type="PANTHER" id="PTHR45947:SF13">
    <property type="entry name" value="TRANSFERASE"/>
    <property type="match status" value="1"/>
</dbReference>
<keyword evidence="4" id="KW-1185">Reference proteome</keyword>
<dbReference type="EC" id="2.4.1.21" evidence="3"/>
<feature type="domain" description="Glycosyltransferase subfamily 4-like N-terminal" evidence="2">
    <location>
        <begin position="14"/>
        <end position="219"/>
    </location>
</feature>
<dbReference type="OrthoDB" id="9062832at2"/>
<dbReference type="AlphaFoldDB" id="A0A1M7Z176"/>
<evidence type="ECO:0000313" key="4">
    <source>
        <dbReference type="Proteomes" id="UP000184600"/>
    </source>
</evidence>
<evidence type="ECO:0000313" key="3">
    <source>
        <dbReference type="EMBL" id="SHO58595.1"/>
    </source>
</evidence>
<evidence type="ECO:0000259" key="2">
    <source>
        <dbReference type="Pfam" id="PF13439"/>
    </source>
</evidence>
<dbReference type="PANTHER" id="PTHR45947">
    <property type="entry name" value="SULFOQUINOVOSYL TRANSFERASE SQD2"/>
    <property type="match status" value="1"/>
</dbReference>
<gene>
    <name evidence="3" type="primary">glgA_1</name>
    <name evidence="3" type="ORF">VQ7734_04367</name>
</gene>
<keyword evidence="3" id="KW-0328">Glycosyltransferase</keyword>
<dbReference type="EMBL" id="FRFG01000070">
    <property type="protein sequence ID" value="SHO58595.1"/>
    <property type="molecule type" value="Genomic_DNA"/>
</dbReference>
<dbReference type="STRING" id="1117707.VQ7734_04367"/>
<dbReference type="GO" id="GO:0009011">
    <property type="term" value="F:alpha-1,4-glucan glucosyltransferase (ADP-glucose donor) activity"/>
    <property type="evidence" value="ECO:0007669"/>
    <property type="project" value="UniProtKB-EC"/>
</dbReference>
<dbReference type="RefSeq" id="WP_073586040.1">
    <property type="nucleotide sequence ID" value="NZ_AP024898.1"/>
</dbReference>